<keyword evidence="3" id="KW-1003">Cell membrane</keyword>
<feature type="transmembrane region" description="Helical" evidence="8">
    <location>
        <begin position="161"/>
        <end position="180"/>
    </location>
</feature>
<evidence type="ECO:0000259" key="9">
    <source>
        <dbReference type="PROSITE" id="PS50928"/>
    </source>
</evidence>
<feature type="transmembrane region" description="Helical" evidence="8">
    <location>
        <begin position="265"/>
        <end position="285"/>
    </location>
</feature>
<evidence type="ECO:0000256" key="3">
    <source>
        <dbReference type="ARBA" id="ARBA00022475"/>
    </source>
</evidence>
<feature type="transmembrane region" description="Helical" evidence="8">
    <location>
        <begin position="15"/>
        <end position="41"/>
    </location>
</feature>
<keyword evidence="7 8" id="KW-0472">Membrane</keyword>
<reference evidence="10" key="2">
    <citation type="submission" date="2022-09" db="EMBL/GenBank/DDBJ databases">
        <title>Rouxiella aceris sp. nov., isolated from tree sap and emended description of the genus Rhouxiella.</title>
        <authorList>
            <person name="Kim I.S."/>
        </authorList>
    </citation>
    <scope>NUCLEOTIDE SEQUENCE</scope>
    <source>
        <strain evidence="10">SAP-2</strain>
    </source>
</reference>
<dbReference type="CDD" id="cd06261">
    <property type="entry name" value="TM_PBP2"/>
    <property type="match status" value="1"/>
</dbReference>
<dbReference type="InterPro" id="IPR051393">
    <property type="entry name" value="ABC_transporter_permease"/>
</dbReference>
<keyword evidence="6 8" id="KW-1133">Transmembrane helix</keyword>
<organism evidence="10 11">
    <name type="scientific">Rouxiella silvae</name>
    <dbReference type="NCBI Taxonomy" id="1646373"/>
    <lineage>
        <taxon>Bacteria</taxon>
        <taxon>Pseudomonadati</taxon>
        <taxon>Pseudomonadota</taxon>
        <taxon>Gammaproteobacteria</taxon>
        <taxon>Enterobacterales</taxon>
        <taxon>Yersiniaceae</taxon>
        <taxon>Rouxiella</taxon>
    </lineage>
</organism>
<evidence type="ECO:0000256" key="2">
    <source>
        <dbReference type="ARBA" id="ARBA00022448"/>
    </source>
</evidence>
<dbReference type="Proteomes" id="UP000705283">
    <property type="component" value="Unassembled WGS sequence"/>
</dbReference>
<keyword evidence="2 8" id="KW-0813">Transport</keyword>
<comment type="caution">
    <text evidence="10">The sequence shown here is derived from an EMBL/GenBank/DDBJ whole genome shotgun (WGS) entry which is preliminary data.</text>
</comment>
<dbReference type="PANTHER" id="PTHR30193">
    <property type="entry name" value="ABC TRANSPORTER PERMEASE PROTEIN"/>
    <property type="match status" value="1"/>
</dbReference>
<protein>
    <submittedName>
        <fullName evidence="10">Sugar ABC transporter permease</fullName>
    </submittedName>
</protein>
<evidence type="ECO:0000256" key="4">
    <source>
        <dbReference type="ARBA" id="ARBA00022519"/>
    </source>
</evidence>
<evidence type="ECO:0000313" key="11">
    <source>
        <dbReference type="Proteomes" id="UP000705283"/>
    </source>
</evidence>
<dbReference type="InterPro" id="IPR035906">
    <property type="entry name" value="MetI-like_sf"/>
</dbReference>
<name>A0AA41BVQ4_9GAMM</name>
<feature type="transmembrane region" description="Helical" evidence="8">
    <location>
        <begin position="221"/>
        <end position="245"/>
    </location>
</feature>
<dbReference type="GO" id="GO:0005886">
    <property type="term" value="C:plasma membrane"/>
    <property type="evidence" value="ECO:0007669"/>
    <property type="project" value="UniProtKB-SubCell"/>
</dbReference>
<dbReference type="AlphaFoldDB" id="A0AA41BVQ4"/>
<dbReference type="PANTHER" id="PTHR30193:SF37">
    <property type="entry name" value="INNER MEMBRANE ABC TRANSPORTER PERMEASE PROTEIN YCJO"/>
    <property type="match status" value="1"/>
</dbReference>
<feature type="domain" description="ABC transmembrane type-1" evidence="9">
    <location>
        <begin position="73"/>
        <end position="286"/>
    </location>
</feature>
<comment type="similarity">
    <text evidence="8">Belongs to the binding-protein-dependent transport system permease family.</text>
</comment>
<dbReference type="Gene3D" id="1.10.3720.10">
    <property type="entry name" value="MetI-like"/>
    <property type="match status" value="1"/>
</dbReference>
<evidence type="ECO:0000256" key="1">
    <source>
        <dbReference type="ARBA" id="ARBA00004429"/>
    </source>
</evidence>
<dbReference type="SUPFAM" id="SSF161098">
    <property type="entry name" value="MetI-like"/>
    <property type="match status" value="1"/>
</dbReference>
<evidence type="ECO:0000313" key="10">
    <source>
        <dbReference type="EMBL" id="MBF6636147.1"/>
    </source>
</evidence>
<keyword evidence="4" id="KW-0997">Cell inner membrane</keyword>
<dbReference type="EMBL" id="JADMKS010000002">
    <property type="protein sequence ID" value="MBF6636147.1"/>
    <property type="molecule type" value="Genomic_DNA"/>
</dbReference>
<feature type="transmembrane region" description="Helical" evidence="8">
    <location>
        <begin position="108"/>
        <end position="131"/>
    </location>
</feature>
<proteinExistence type="inferred from homology"/>
<feature type="transmembrane region" description="Helical" evidence="8">
    <location>
        <begin position="70"/>
        <end position="96"/>
    </location>
</feature>
<evidence type="ECO:0000256" key="8">
    <source>
        <dbReference type="RuleBase" id="RU363032"/>
    </source>
</evidence>
<keyword evidence="5 8" id="KW-0812">Transmembrane</keyword>
<comment type="subcellular location">
    <subcellularLocation>
        <location evidence="1">Cell inner membrane</location>
        <topology evidence="1">Multi-pass membrane protein</topology>
    </subcellularLocation>
    <subcellularLocation>
        <location evidence="8">Cell membrane</location>
        <topology evidence="8">Multi-pass membrane protein</topology>
    </subcellularLocation>
</comment>
<evidence type="ECO:0000256" key="7">
    <source>
        <dbReference type="ARBA" id="ARBA00023136"/>
    </source>
</evidence>
<accession>A0AA41BVQ4</accession>
<dbReference type="InterPro" id="IPR000515">
    <property type="entry name" value="MetI-like"/>
</dbReference>
<dbReference type="RefSeq" id="WP_194977724.1">
    <property type="nucleotide sequence ID" value="NZ_JADMKS010000002.1"/>
</dbReference>
<dbReference type="GO" id="GO:0055085">
    <property type="term" value="P:transmembrane transport"/>
    <property type="evidence" value="ECO:0007669"/>
    <property type="project" value="InterPro"/>
</dbReference>
<dbReference type="SUPFAM" id="SSF160964">
    <property type="entry name" value="MalF N-terminal region-like"/>
    <property type="match status" value="1"/>
</dbReference>
<sequence>MPVSLTQRRVRHHPAWYLAPAISILLIFFITPIVLDAVIAFSDMGMNLKITSFGLANLQRMLLSDEQMPAILLATLVYVVATLFIFNLGLGITLAVTTTLLPESLGTLFRGVWFLPRITPAVLYALLWIWVVDPTRSGLLNHLLTYLPGMPQLNLRNDHPMLLIVVANGLVGASFAMVILTSTVRAIPQHLYHAARVDGAGEFALIRHVVLPALRSPIRFIAMYQTLSLLVSYEYILLITGGGPVYDTTTYALYVYRRAFETGSYAYGAMLALGLMAVGILLTLLQWRIMNMREQFAAPRIEVLR</sequence>
<evidence type="ECO:0000256" key="5">
    <source>
        <dbReference type="ARBA" id="ARBA00022692"/>
    </source>
</evidence>
<dbReference type="PROSITE" id="PS50928">
    <property type="entry name" value="ABC_TM1"/>
    <property type="match status" value="1"/>
</dbReference>
<gene>
    <name evidence="10" type="ORF">ITX54_05645</name>
</gene>
<reference evidence="10" key="1">
    <citation type="submission" date="2020-11" db="EMBL/GenBank/DDBJ databases">
        <authorList>
            <person name="Lee S.D."/>
        </authorList>
    </citation>
    <scope>NUCLEOTIDE SEQUENCE</scope>
    <source>
        <strain evidence="10">SAP-2</strain>
    </source>
</reference>
<evidence type="ECO:0000256" key="6">
    <source>
        <dbReference type="ARBA" id="ARBA00022989"/>
    </source>
</evidence>
<dbReference type="Pfam" id="PF00528">
    <property type="entry name" value="BPD_transp_1"/>
    <property type="match status" value="1"/>
</dbReference>